<comment type="caution">
    <text evidence="3">The sequence shown here is derived from an EMBL/GenBank/DDBJ whole genome shotgun (WGS) entry which is preliminary data.</text>
</comment>
<organism evidence="3 4">
    <name type="scientific">Brevundimonas denitrificans</name>
    <dbReference type="NCBI Taxonomy" id="1443434"/>
    <lineage>
        <taxon>Bacteria</taxon>
        <taxon>Pseudomonadati</taxon>
        <taxon>Pseudomonadota</taxon>
        <taxon>Alphaproteobacteria</taxon>
        <taxon>Caulobacterales</taxon>
        <taxon>Caulobacteraceae</taxon>
        <taxon>Brevundimonas</taxon>
    </lineage>
</organism>
<gene>
    <name evidence="3" type="ORF">GCM10007859_07430</name>
</gene>
<keyword evidence="4" id="KW-1185">Reference proteome</keyword>
<sequence length="330" mass="34077">MFHKKLLALVGGALALALVAAQPAFAQDVPDNPDPGGRSESDRASGTIRGESVMPGRIGGGRRDRVPDSRATRQRAAPPPAAPTPEEIKAAAQALVVAAGAACQVTEAAQPGINAEQQKIYEAACSEGPGLILIESTPPQSFNCLELAGTAYTARLRDPAADVGQQCLLPANQNGLAVIGGWARTAGVTCTVDEAVAIGKSDADNIVYEVGCAGADGYWLERVGTGWDLKDCLQVNSTGGTCRFTTGQEQADGFEPKLAGTEAAACDVTQVRLMGSNANGRFYEAKCAAEGEGYIARLNNEGVTQQIYPCATAQRIGGGCRFTPAPALAE</sequence>
<name>A0ABQ6BFC2_9CAUL</name>
<evidence type="ECO:0000256" key="2">
    <source>
        <dbReference type="SAM" id="SignalP"/>
    </source>
</evidence>
<feature type="compositionally biased region" description="Basic and acidic residues" evidence="1">
    <location>
        <begin position="61"/>
        <end position="71"/>
    </location>
</feature>
<feature type="chain" id="PRO_5046732560" evidence="2">
    <location>
        <begin position="27"/>
        <end position="330"/>
    </location>
</feature>
<accession>A0ABQ6BFC2</accession>
<dbReference type="RefSeq" id="WP_284221276.1">
    <property type="nucleotide sequence ID" value="NZ_BSOY01000010.1"/>
</dbReference>
<feature type="region of interest" description="Disordered" evidence="1">
    <location>
        <begin position="27"/>
        <end position="86"/>
    </location>
</feature>
<evidence type="ECO:0000256" key="1">
    <source>
        <dbReference type="SAM" id="MobiDB-lite"/>
    </source>
</evidence>
<keyword evidence="2" id="KW-0732">Signal</keyword>
<feature type="signal peptide" evidence="2">
    <location>
        <begin position="1"/>
        <end position="26"/>
    </location>
</feature>
<dbReference type="EMBL" id="BSOY01000010">
    <property type="protein sequence ID" value="GLS00735.1"/>
    <property type="molecule type" value="Genomic_DNA"/>
</dbReference>
<reference evidence="4" key="1">
    <citation type="journal article" date="2019" name="Int. J. Syst. Evol. Microbiol.">
        <title>The Global Catalogue of Microorganisms (GCM) 10K type strain sequencing project: providing services to taxonomists for standard genome sequencing and annotation.</title>
        <authorList>
            <consortium name="The Broad Institute Genomics Platform"/>
            <consortium name="The Broad Institute Genome Sequencing Center for Infectious Disease"/>
            <person name="Wu L."/>
            <person name="Ma J."/>
        </authorList>
    </citation>
    <scope>NUCLEOTIDE SEQUENCE [LARGE SCALE GENOMIC DNA]</scope>
    <source>
        <strain evidence="4">NBRC 110107</strain>
    </source>
</reference>
<protein>
    <submittedName>
        <fullName evidence="3">Uncharacterized protein</fullName>
    </submittedName>
</protein>
<evidence type="ECO:0000313" key="3">
    <source>
        <dbReference type="EMBL" id="GLS00735.1"/>
    </source>
</evidence>
<evidence type="ECO:0000313" key="4">
    <source>
        <dbReference type="Proteomes" id="UP001156921"/>
    </source>
</evidence>
<proteinExistence type="predicted"/>
<dbReference type="Proteomes" id="UP001156921">
    <property type="component" value="Unassembled WGS sequence"/>
</dbReference>